<keyword evidence="2" id="KW-0472">Membrane</keyword>
<reference evidence="4" key="1">
    <citation type="submission" date="2012-07" db="EMBL/GenBank/DDBJ databases">
        <title>Phylogenetic analysis of Theileria parva strains based on genome-wide single nucleotide polymorphism detection.</title>
        <authorList>
            <person name="Hayashida K."/>
            <person name="Sugimoto C."/>
        </authorList>
    </citation>
    <scope>NUCLEOTIDE SEQUENCE</scope>
    <source>
        <strain evidence="4">BuffaloZ5E5</strain>
    </source>
</reference>
<evidence type="ECO:0000256" key="3">
    <source>
        <dbReference type="SAM" id="SignalP"/>
    </source>
</evidence>
<organism evidence="4">
    <name type="scientific">Theileria parva</name>
    <name type="common">East coast fever infection agent</name>
    <dbReference type="NCBI Taxonomy" id="5875"/>
    <lineage>
        <taxon>Eukaryota</taxon>
        <taxon>Sar</taxon>
        <taxon>Alveolata</taxon>
        <taxon>Apicomplexa</taxon>
        <taxon>Aconoidasida</taxon>
        <taxon>Piroplasmida</taxon>
        <taxon>Theileriidae</taxon>
        <taxon>Theileria</taxon>
    </lineage>
</organism>
<dbReference type="VEuPathDB" id="PiroplasmaDB:TpMuguga_04g00437"/>
<feature type="compositionally biased region" description="Basic and acidic residues" evidence="1">
    <location>
        <begin position="815"/>
        <end position="824"/>
    </location>
</feature>
<protein>
    <submittedName>
        <fullName evidence="4">104 kDa microneme-rhoptry protein</fullName>
    </submittedName>
</protein>
<dbReference type="PRINTS" id="PR01217">
    <property type="entry name" value="PRICHEXTENSN"/>
</dbReference>
<name>M5AJV4_THEPA</name>
<keyword evidence="2" id="KW-1133">Transmembrane helix</keyword>
<evidence type="ECO:0000256" key="2">
    <source>
        <dbReference type="SAM" id="Phobius"/>
    </source>
</evidence>
<feature type="compositionally biased region" description="Basic and acidic residues" evidence="1">
    <location>
        <begin position="867"/>
        <end position="877"/>
    </location>
</feature>
<evidence type="ECO:0000256" key="1">
    <source>
        <dbReference type="SAM" id="MobiDB-lite"/>
    </source>
</evidence>
<feature type="chain" id="PRO_5004062889" evidence="3">
    <location>
        <begin position="19"/>
        <end position="923"/>
    </location>
</feature>
<keyword evidence="3" id="KW-0732">Signal</keyword>
<feature type="region of interest" description="Disordered" evidence="1">
    <location>
        <begin position="490"/>
        <end position="656"/>
    </location>
</feature>
<feature type="compositionally biased region" description="Basic and acidic residues" evidence="1">
    <location>
        <begin position="769"/>
        <end position="782"/>
    </location>
</feature>
<feature type="region of interest" description="Disordered" evidence="1">
    <location>
        <begin position="686"/>
        <end position="904"/>
    </location>
</feature>
<feature type="compositionally biased region" description="Acidic residues" evidence="1">
    <location>
        <begin position="856"/>
        <end position="866"/>
    </location>
</feature>
<feature type="transmembrane region" description="Helical" evidence="2">
    <location>
        <begin position="905"/>
        <end position="922"/>
    </location>
</feature>
<gene>
    <name evidence="4" type="primary">TP04_0437</name>
</gene>
<feature type="compositionally biased region" description="Basic and acidic residues" evidence="1">
    <location>
        <begin position="736"/>
        <end position="746"/>
    </location>
</feature>
<dbReference type="EMBL" id="AB739684">
    <property type="protein sequence ID" value="BAN09088.1"/>
    <property type="molecule type" value="Genomic_DNA"/>
</dbReference>
<feature type="compositionally biased region" description="Basic residues" evidence="1">
    <location>
        <begin position="878"/>
        <end position="900"/>
    </location>
</feature>
<feature type="compositionally biased region" description="Low complexity" evidence="1">
    <location>
        <begin position="723"/>
        <end position="735"/>
    </location>
</feature>
<feature type="compositionally biased region" description="Basic and acidic residues" evidence="1">
    <location>
        <begin position="522"/>
        <end position="532"/>
    </location>
</feature>
<feature type="compositionally biased region" description="Basic and acidic residues" evidence="1">
    <location>
        <begin position="573"/>
        <end position="588"/>
    </location>
</feature>
<sequence length="923" mass="103535">MKFLILLFNILCLFPVLAADNHGVGPQGASGVDPMTFDINSNQTGPAFLTAVEIAGVKYLQVQHGPNVNIHRLVDGNVVIWENLSTPLYTGAIVTNNDGPYMAYVEVLGDPNLQFFIKSGDAWVTLSEHEYLAKLQEIRQAVHIESVFSLNLAFQLENNKYEVETHAKNGANMVTFTPRNGHICKMVYHKNVRIYKATGNDNVTSVVGFFRGLKLLLINVFSIDDNGMMSNRYFQHVDDKYVPISQKNYETGIVKLKDYKHAYHPVDLDIKDIDYTMFHLADATYHEPCFKIIPNAGFCITKLFDGNQVLYESFNPLIHCINEVHIYDKNNESIICLHLNYSPPSYQAYLVLKDTGWEATTHPLLEEKIEELQDQRACELDVNFISDKDLYVAPLTNADLNYTMVTPRPHRDVIRVSDGSEVLWYYEGLDNFLVCAWIYVSDGVASLVHLRIKDRIPANNDLYLLKGDLYWTRITKLQFTQEIKRLVKKSKKKLAPITEEDSDKHDEPPEGPGASGLPPKAPGDKEGSEGHKGPSKGSDSSKEGKKPGSGKKPGPAREHKPSKIPTLSKKPSGPKDPKHPRDPKEPRKSKSPRTASPTRRPSPKLPQISKLPKSTSPRSPPPPTRPSSPEHPEGTKIIKTSKPPSPKPPFDPSFKEKFYDDYSKAASKAKESKTVVFDESFESILKETLPETPGTPFTTPRPVPPKRPRTPESPFEPSKDPDSPSSSPSEFFTPPESKRTRLHETPADTPLPDVTTELFKEPDVTAETKSTDEGMKRPRSPSEYEDTSSRDYPALPMKRHRLERLRLTTTEMETDPGRMAKDASGKPVKLKRSKSFDDLTTVELAPEPKASKIVVDDEGTEADDEETHPPEERQKTEVRRRRPPKKPSKSPRPSKPKKPKKPDSAYIPSIVAIILVSLIVGIL</sequence>
<proteinExistence type="predicted"/>
<evidence type="ECO:0000313" key="4">
    <source>
        <dbReference type="EMBL" id="BAN09088.1"/>
    </source>
</evidence>
<keyword evidence="2" id="KW-0812">Transmembrane</keyword>
<accession>M5AJV4</accession>
<feature type="signal peptide" evidence="3">
    <location>
        <begin position="1"/>
        <end position="18"/>
    </location>
</feature>
<dbReference type="AlphaFoldDB" id="M5AJV4"/>